<protein>
    <submittedName>
        <fullName evidence="2">GNAT family N-acetyltransferase</fullName>
        <ecNumber evidence="2">2.3.1.-</ecNumber>
    </submittedName>
</protein>
<keyword evidence="3" id="KW-1185">Reference proteome</keyword>
<dbReference type="AlphaFoldDB" id="A0AA41QEJ4"/>
<dbReference type="Pfam" id="PF00583">
    <property type="entry name" value="Acetyltransf_1"/>
    <property type="match status" value="1"/>
</dbReference>
<sequence>MATVDGVVVGFAQVGPARTKHGLVPVHETELMSLYLHPDHHGSGVASALLDTCLPGACPADLWTAHPNPRAQAFYSKHGFARDGAVFIDDHGITEVRMIRS</sequence>
<proteinExistence type="predicted"/>
<comment type="caution">
    <text evidence="2">The sequence shown here is derived from an EMBL/GenBank/DDBJ whole genome shotgun (WGS) entry which is preliminary data.</text>
</comment>
<dbReference type="SUPFAM" id="SSF55729">
    <property type="entry name" value="Acyl-CoA N-acyltransferases (Nat)"/>
    <property type="match status" value="1"/>
</dbReference>
<accession>A0AA41QEJ4</accession>
<name>A0AA41QEJ4_9MICO</name>
<evidence type="ECO:0000259" key="1">
    <source>
        <dbReference type="PROSITE" id="PS51186"/>
    </source>
</evidence>
<organism evidence="2 3">
    <name type="scientific">Antribacter soli</name>
    <dbReference type="NCBI Taxonomy" id="2910976"/>
    <lineage>
        <taxon>Bacteria</taxon>
        <taxon>Bacillati</taxon>
        <taxon>Actinomycetota</taxon>
        <taxon>Actinomycetes</taxon>
        <taxon>Micrococcales</taxon>
        <taxon>Promicromonosporaceae</taxon>
        <taxon>Antribacter</taxon>
    </lineage>
</organism>
<dbReference type="Gene3D" id="3.40.630.30">
    <property type="match status" value="1"/>
</dbReference>
<reference evidence="2" key="1">
    <citation type="submission" date="2022-01" db="EMBL/GenBank/DDBJ databases">
        <title>Antribacter sp. nov., isolated from Guizhou of China.</title>
        <authorList>
            <person name="Chengliang C."/>
            <person name="Ya Z."/>
        </authorList>
    </citation>
    <scope>NUCLEOTIDE SEQUENCE</scope>
    <source>
        <strain evidence="2">KLBMP 9083</strain>
    </source>
</reference>
<gene>
    <name evidence="2" type="ORF">L1785_13635</name>
</gene>
<dbReference type="InterPro" id="IPR016181">
    <property type="entry name" value="Acyl_CoA_acyltransferase"/>
</dbReference>
<dbReference type="EC" id="2.3.1.-" evidence="2"/>
<feature type="domain" description="N-acetyltransferase" evidence="1">
    <location>
        <begin position="1"/>
        <end position="101"/>
    </location>
</feature>
<dbReference type="Proteomes" id="UP001165405">
    <property type="component" value="Unassembled WGS sequence"/>
</dbReference>
<dbReference type="InterPro" id="IPR000182">
    <property type="entry name" value="GNAT_dom"/>
</dbReference>
<evidence type="ECO:0000313" key="3">
    <source>
        <dbReference type="Proteomes" id="UP001165405"/>
    </source>
</evidence>
<dbReference type="CDD" id="cd04301">
    <property type="entry name" value="NAT_SF"/>
    <property type="match status" value="1"/>
</dbReference>
<evidence type="ECO:0000313" key="2">
    <source>
        <dbReference type="EMBL" id="MCF4122020.1"/>
    </source>
</evidence>
<dbReference type="EMBL" id="JAKGSG010000036">
    <property type="protein sequence ID" value="MCF4122020.1"/>
    <property type="molecule type" value="Genomic_DNA"/>
</dbReference>
<keyword evidence="2" id="KW-0808">Transferase</keyword>
<keyword evidence="2" id="KW-0012">Acyltransferase</keyword>
<dbReference type="GO" id="GO:0016747">
    <property type="term" value="F:acyltransferase activity, transferring groups other than amino-acyl groups"/>
    <property type="evidence" value="ECO:0007669"/>
    <property type="project" value="InterPro"/>
</dbReference>
<dbReference type="PROSITE" id="PS51186">
    <property type="entry name" value="GNAT"/>
    <property type="match status" value="1"/>
</dbReference>